<dbReference type="PANTHER" id="PTHR30543">
    <property type="entry name" value="CHROMATE REDUCTASE"/>
    <property type="match status" value="1"/>
</dbReference>
<dbReference type="PANTHER" id="PTHR30543:SF21">
    <property type="entry name" value="NAD(P)H-DEPENDENT FMN REDUCTASE LOT6"/>
    <property type="match status" value="1"/>
</dbReference>
<evidence type="ECO:0000256" key="3">
    <source>
        <dbReference type="ARBA" id="ARBA00022490"/>
    </source>
</evidence>
<keyword evidence="11" id="KW-1185">Reference proteome</keyword>
<dbReference type="AlphaFoldDB" id="A0A1H9WA30"/>
<gene>
    <name evidence="10" type="ORF">SAMN05216188_13167</name>
</gene>
<dbReference type="InterPro" id="IPR032710">
    <property type="entry name" value="NTF2-like_dom_sf"/>
</dbReference>
<comment type="subcellular location">
    <subcellularLocation>
        <location evidence="1">Cytoplasm</location>
    </subcellularLocation>
</comment>
<evidence type="ECO:0000256" key="8">
    <source>
        <dbReference type="ARBA" id="ARBA00023027"/>
    </source>
</evidence>
<dbReference type="Gene3D" id="3.10.450.50">
    <property type="match status" value="1"/>
</dbReference>
<evidence type="ECO:0000259" key="9">
    <source>
        <dbReference type="Pfam" id="PF03358"/>
    </source>
</evidence>
<dbReference type="GO" id="GO:0010181">
    <property type="term" value="F:FMN binding"/>
    <property type="evidence" value="ECO:0007669"/>
    <property type="project" value="TreeGrafter"/>
</dbReference>
<comment type="subunit">
    <text evidence="2">Homodimer.</text>
</comment>
<dbReference type="SUPFAM" id="SSF52218">
    <property type="entry name" value="Flavoproteins"/>
    <property type="match status" value="1"/>
</dbReference>
<dbReference type="InterPro" id="IPR005025">
    <property type="entry name" value="FMN_Rdtase-like_dom"/>
</dbReference>
<keyword evidence="5" id="KW-0288">FMN</keyword>
<keyword evidence="8" id="KW-0520">NAD</keyword>
<dbReference type="FunFam" id="3.40.50.360:FF:000052">
    <property type="entry name" value="NAD(P)H-dependent FMN reductase LOT6"/>
    <property type="match status" value="1"/>
</dbReference>
<evidence type="ECO:0000256" key="4">
    <source>
        <dbReference type="ARBA" id="ARBA00022630"/>
    </source>
</evidence>
<dbReference type="InterPro" id="IPR029039">
    <property type="entry name" value="Flavoprotein-like_sf"/>
</dbReference>
<evidence type="ECO:0000256" key="1">
    <source>
        <dbReference type="ARBA" id="ARBA00004496"/>
    </source>
</evidence>
<dbReference type="GO" id="GO:0030638">
    <property type="term" value="P:polyketide metabolic process"/>
    <property type="evidence" value="ECO:0007669"/>
    <property type="project" value="InterPro"/>
</dbReference>
<dbReference type="EMBL" id="FOFR01000031">
    <property type="protein sequence ID" value="SES30333.1"/>
    <property type="molecule type" value="Genomic_DNA"/>
</dbReference>
<keyword evidence="6" id="KW-0521">NADP</keyword>
<dbReference type="Pfam" id="PF07366">
    <property type="entry name" value="SnoaL"/>
    <property type="match status" value="1"/>
</dbReference>
<organism evidence="10 11">
    <name type="scientific">Lentzea xinjiangensis</name>
    <dbReference type="NCBI Taxonomy" id="402600"/>
    <lineage>
        <taxon>Bacteria</taxon>
        <taxon>Bacillati</taxon>
        <taxon>Actinomycetota</taxon>
        <taxon>Actinomycetes</taxon>
        <taxon>Pseudonocardiales</taxon>
        <taxon>Pseudonocardiaceae</taxon>
        <taxon>Lentzea</taxon>
    </lineage>
</organism>
<dbReference type="InterPro" id="IPR050712">
    <property type="entry name" value="NAD(P)H-dep_reductase"/>
</dbReference>
<evidence type="ECO:0000256" key="7">
    <source>
        <dbReference type="ARBA" id="ARBA00023002"/>
    </source>
</evidence>
<evidence type="ECO:0000256" key="6">
    <source>
        <dbReference type="ARBA" id="ARBA00022857"/>
    </source>
</evidence>
<evidence type="ECO:0000313" key="10">
    <source>
        <dbReference type="EMBL" id="SES30333.1"/>
    </source>
</evidence>
<dbReference type="RefSeq" id="WP_089961311.1">
    <property type="nucleotide sequence ID" value="NZ_FOFR01000031.1"/>
</dbReference>
<dbReference type="InterPro" id="IPR009959">
    <property type="entry name" value="Cyclase_SnoaL-like"/>
</dbReference>
<keyword evidence="3" id="KW-0963">Cytoplasm</keyword>
<dbReference type="OrthoDB" id="9812295at2"/>
<protein>
    <recommendedName>
        <fullName evidence="9">NADPH-dependent FMN reductase-like domain-containing protein</fullName>
    </recommendedName>
</protein>
<accession>A0A1H9WA30</accession>
<proteinExistence type="predicted"/>
<sequence length="323" mass="35590">MTRIAIILGSTRPGRNGEAVARWVHEIAAARDDADFELVDIAEYRLPHLDEAAPPSLGQYAHDHTKAWAEKIASFDGYVFVTPEYNHSTSGALKNAIDFLYGEWNNKAAGFVSYGSAGGTRAVEHLRLVMGELQVADVRNQVALSLFTDFTDFATFTPAERHTVAVGALLDQVVAWSRALASLRTDVKEVVRRNTERVQSGGDFALFEELFADDFVDHTPQPGTTPDKDGVRVLYHALRSAFPDFSAKIHWQAVEGDVVTTYKTYSGTHRGEFLGLAPTGEHVEFETVDAMRVRDGKITEHWGVANLYSVLQQLGALPVGAER</sequence>
<dbReference type="STRING" id="402600.SAMN05216188_13167"/>
<dbReference type="GO" id="GO:0005829">
    <property type="term" value="C:cytosol"/>
    <property type="evidence" value="ECO:0007669"/>
    <property type="project" value="TreeGrafter"/>
</dbReference>
<keyword evidence="7" id="KW-0560">Oxidoreductase</keyword>
<evidence type="ECO:0000256" key="2">
    <source>
        <dbReference type="ARBA" id="ARBA00011738"/>
    </source>
</evidence>
<evidence type="ECO:0000256" key="5">
    <source>
        <dbReference type="ARBA" id="ARBA00022643"/>
    </source>
</evidence>
<name>A0A1H9WA30_9PSEU</name>
<dbReference type="Gene3D" id="3.40.50.360">
    <property type="match status" value="1"/>
</dbReference>
<dbReference type="Pfam" id="PF03358">
    <property type="entry name" value="FMN_red"/>
    <property type="match status" value="1"/>
</dbReference>
<evidence type="ECO:0000313" key="11">
    <source>
        <dbReference type="Proteomes" id="UP000199352"/>
    </source>
</evidence>
<keyword evidence="4" id="KW-0285">Flavoprotein</keyword>
<dbReference type="Proteomes" id="UP000199352">
    <property type="component" value="Unassembled WGS sequence"/>
</dbReference>
<dbReference type="SUPFAM" id="SSF54427">
    <property type="entry name" value="NTF2-like"/>
    <property type="match status" value="1"/>
</dbReference>
<dbReference type="GO" id="GO:0016491">
    <property type="term" value="F:oxidoreductase activity"/>
    <property type="evidence" value="ECO:0007669"/>
    <property type="project" value="UniProtKB-KW"/>
</dbReference>
<reference evidence="11" key="1">
    <citation type="submission" date="2016-10" db="EMBL/GenBank/DDBJ databases">
        <authorList>
            <person name="Varghese N."/>
            <person name="Submissions S."/>
        </authorList>
    </citation>
    <scope>NUCLEOTIDE SEQUENCE [LARGE SCALE GENOMIC DNA]</scope>
    <source>
        <strain evidence="11">CGMCC 4.3525</strain>
    </source>
</reference>
<feature type="domain" description="NADPH-dependent FMN reductase-like" evidence="9">
    <location>
        <begin position="2"/>
        <end position="147"/>
    </location>
</feature>